<dbReference type="Proteomes" id="UP001161389">
    <property type="component" value="Unassembled WGS sequence"/>
</dbReference>
<dbReference type="NCBIfam" id="TIGR00481">
    <property type="entry name" value="YbhB/YbcL family Raf kinase inhibitor-like protein"/>
    <property type="match status" value="1"/>
</dbReference>
<evidence type="ECO:0000313" key="2">
    <source>
        <dbReference type="EMBL" id="GLQ33557.1"/>
    </source>
</evidence>
<dbReference type="PANTHER" id="PTHR30289:SF1">
    <property type="entry name" value="PEBP (PHOSPHATIDYLETHANOLAMINE-BINDING PROTEIN) FAMILY PROTEIN"/>
    <property type="match status" value="1"/>
</dbReference>
<dbReference type="AlphaFoldDB" id="A0AA37SFF8"/>
<keyword evidence="1" id="KW-0732">Signal</keyword>
<reference evidence="2" key="1">
    <citation type="journal article" date="2014" name="Int. J. Syst. Evol. Microbiol.">
        <title>Complete genome sequence of Corynebacterium casei LMG S-19264T (=DSM 44701T), isolated from a smear-ripened cheese.</title>
        <authorList>
            <consortium name="US DOE Joint Genome Institute (JGI-PGF)"/>
            <person name="Walter F."/>
            <person name="Albersmeier A."/>
            <person name="Kalinowski J."/>
            <person name="Ruckert C."/>
        </authorList>
    </citation>
    <scope>NUCLEOTIDE SEQUENCE</scope>
    <source>
        <strain evidence="2">NBRC 110071</strain>
    </source>
</reference>
<comment type="caution">
    <text evidence="2">The sequence shown here is derived from an EMBL/GenBank/DDBJ whole genome shotgun (WGS) entry which is preliminary data.</text>
</comment>
<dbReference type="SUPFAM" id="SSF49777">
    <property type="entry name" value="PEBP-like"/>
    <property type="match status" value="1"/>
</dbReference>
<feature type="chain" id="PRO_5041454738" evidence="1">
    <location>
        <begin position="24"/>
        <end position="184"/>
    </location>
</feature>
<evidence type="ECO:0000256" key="1">
    <source>
        <dbReference type="SAM" id="SignalP"/>
    </source>
</evidence>
<dbReference type="PANTHER" id="PTHR30289">
    <property type="entry name" value="UNCHARACTERIZED PROTEIN YBCL-RELATED"/>
    <property type="match status" value="1"/>
</dbReference>
<protein>
    <submittedName>
        <fullName evidence="2">Kinase inhibitor</fullName>
    </submittedName>
</protein>
<evidence type="ECO:0000313" key="3">
    <source>
        <dbReference type="Proteomes" id="UP001161389"/>
    </source>
</evidence>
<dbReference type="EMBL" id="BSNM01000027">
    <property type="protein sequence ID" value="GLQ33557.1"/>
    <property type="molecule type" value="Genomic_DNA"/>
</dbReference>
<dbReference type="CDD" id="cd00865">
    <property type="entry name" value="PEBP_bact_arch"/>
    <property type="match status" value="1"/>
</dbReference>
<name>A0AA37SFF8_9GAMM</name>
<dbReference type="InterPro" id="IPR036610">
    <property type="entry name" value="PEBP-like_sf"/>
</dbReference>
<dbReference type="InterPro" id="IPR005247">
    <property type="entry name" value="YbhB_YbcL/LppC-like"/>
</dbReference>
<gene>
    <name evidence="2" type="ORF">GCM10007876_40370</name>
</gene>
<proteinExistence type="predicted"/>
<organism evidence="2 3">
    <name type="scientific">Litoribrevibacter albus</name>
    <dbReference type="NCBI Taxonomy" id="1473156"/>
    <lineage>
        <taxon>Bacteria</taxon>
        <taxon>Pseudomonadati</taxon>
        <taxon>Pseudomonadota</taxon>
        <taxon>Gammaproteobacteria</taxon>
        <taxon>Oceanospirillales</taxon>
        <taxon>Oceanospirillaceae</taxon>
        <taxon>Litoribrevibacter</taxon>
    </lineage>
</organism>
<keyword evidence="3" id="KW-1185">Reference proteome</keyword>
<sequence length="184" mass="19296">MKPHQTVLSLALTSLFATASAHADMTLTSSDINAGEKMPKAQEFAGFGCSGSNLSPQLSWANAPANTKSFAITAYDPDAPTGSGWWHWVVANIPASVSSLESGAGSDNSTMPAGSQTFRTDYGSKGFGGACPPEGDKAHRYQFKVFALDVDTLELPADGSAALVGYYLNAHALETATLEALYQR</sequence>
<accession>A0AA37SFF8</accession>
<feature type="signal peptide" evidence="1">
    <location>
        <begin position="1"/>
        <end position="23"/>
    </location>
</feature>
<dbReference type="InterPro" id="IPR008914">
    <property type="entry name" value="PEBP"/>
</dbReference>
<dbReference type="RefSeq" id="WP_284384027.1">
    <property type="nucleotide sequence ID" value="NZ_BSNM01000027.1"/>
</dbReference>
<dbReference type="Pfam" id="PF01161">
    <property type="entry name" value="PBP"/>
    <property type="match status" value="1"/>
</dbReference>
<dbReference type="Gene3D" id="3.90.280.10">
    <property type="entry name" value="PEBP-like"/>
    <property type="match status" value="1"/>
</dbReference>
<reference evidence="2" key="2">
    <citation type="submission" date="2023-01" db="EMBL/GenBank/DDBJ databases">
        <title>Draft genome sequence of Litoribrevibacter albus strain NBRC 110071.</title>
        <authorList>
            <person name="Sun Q."/>
            <person name="Mori K."/>
        </authorList>
    </citation>
    <scope>NUCLEOTIDE SEQUENCE</scope>
    <source>
        <strain evidence="2">NBRC 110071</strain>
    </source>
</reference>